<accession>A0A1I0S5Y2</accession>
<reference evidence="2" key="1">
    <citation type="submission" date="2016-10" db="EMBL/GenBank/DDBJ databases">
        <authorList>
            <person name="Varghese N."/>
            <person name="Submissions S."/>
        </authorList>
    </citation>
    <scope>NUCLEOTIDE SEQUENCE [LARGE SCALE GENOMIC DNA]</scope>
    <source>
        <strain evidence="2">DSM 3695</strain>
    </source>
</reference>
<dbReference type="RefSeq" id="WP_089897309.1">
    <property type="nucleotide sequence ID" value="NZ_FOJG01000002.1"/>
</dbReference>
<dbReference type="EMBL" id="FOJG01000002">
    <property type="protein sequence ID" value="SEW50723.1"/>
    <property type="molecule type" value="Genomic_DNA"/>
</dbReference>
<dbReference type="OrthoDB" id="9814791at2"/>
<evidence type="ECO:0000313" key="2">
    <source>
        <dbReference type="Proteomes" id="UP000199310"/>
    </source>
</evidence>
<sequence length="183" mass="21275">MRPVIWQALKWPATEYFTLQENGAGKIASGCINGVKEEQPFCIHYTIELTPAWQVSSFHIRQEGLTPTELKLTSDLNGHWFDKDNNHIDAFDNCIDIDISLTPFTNTLPVQRLPFELQETRMLDMLYINLPDFELQKVSQRYTRLGLREYLYENVITTFAATLPFDEQGFVADYPGLFKRITY</sequence>
<protein>
    <submittedName>
        <fullName evidence="1">Uncharacterized protein</fullName>
    </submittedName>
</protein>
<dbReference type="SUPFAM" id="SSF159275">
    <property type="entry name" value="PA1994-like"/>
    <property type="match status" value="1"/>
</dbReference>
<evidence type="ECO:0000313" key="1">
    <source>
        <dbReference type="EMBL" id="SEW50723.1"/>
    </source>
</evidence>
<gene>
    <name evidence="1" type="ORF">SAMN04488122_3934</name>
</gene>
<keyword evidence="2" id="KW-1185">Reference proteome</keyword>
<organism evidence="1 2">
    <name type="scientific">Chitinophaga arvensicola</name>
    <dbReference type="NCBI Taxonomy" id="29529"/>
    <lineage>
        <taxon>Bacteria</taxon>
        <taxon>Pseudomonadati</taxon>
        <taxon>Bacteroidota</taxon>
        <taxon>Chitinophagia</taxon>
        <taxon>Chitinophagales</taxon>
        <taxon>Chitinophagaceae</taxon>
        <taxon>Chitinophaga</taxon>
    </lineage>
</organism>
<name>A0A1I0S5Y2_9BACT</name>
<dbReference type="Pfam" id="PF06475">
    <property type="entry name" value="Glycolipid_bind"/>
    <property type="match status" value="1"/>
</dbReference>
<dbReference type="Proteomes" id="UP000199310">
    <property type="component" value="Unassembled WGS sequence"/>
</dbReference>
<dbReference type="InterPro" id="IPR009467">
    <property type="entry name" value="Glycolipid-bd_prot_put"/>
</dbReference>
<dbReference type="AlphaFoldDB" id="A0A1I0S5Y2"/>
<dbReference type="STRING" id="29529.SAMN04488122_3934"/>
<proteinExistence type="predicted"/>